<dbReference type="eggNOG" id="COG1401">
    <property type="taxonomic scope" value="Bacteria"/>
</dbReference>
<accession>K6YZ56</accession>
<evidence type="ECO:0000313" key="2">
    <source>
        <dbReference type="Proteomes" id="UP000006263"/>
    </source>
</evidence>
<dbReference type="EMBL" id="BAEP01000023">
    <property type="protein sequence ID" value="GAC23437.1"/>
    <property type="molecule type" value="Genomic_DNA"/>
</dbReference>
<organism evidence="1 2">
    <name type="scientific">Paraglaciecola mesophila KMM 241</name>
    <dbReference type="NCBI Taxonomy" id="1128912"/>
    <lineage>
        <taxon>Bacteria</taxon>
        <taxon>Pseudomonadati</taxon>
        <taxon>Pseudomonadota</taxon>
        <taxon>Gammaproteobacteria</taxon>
        <taxon>Alteromonadales</taxon>
        <taxon>Alteromonadaceae</taxon>
        <taxon>Paraglaciecola</taxon>
    </lineage>
</organism>
<protein>
    <recommendedName>
        <fullName evidence="3">Restriction endonuclease</fullName>
    </recommendedName>
</protein>
<dbReference type="InterPro" id="IPR027417">
    <property type="entry name" value="P-loop_NTPase"/>
</dbReference>
<dbReference type="Proteomes" id="UP000006263">
    <property type="component" value="Unassembled WGS sequence"/>
</dbReference>
<gene>
    <name evidence="1" type="ORF">GMES_1138</name>
</gene>
<comment type="caution">
    <text evidence="1">The sequence shown here is derived from an EMBL/GenBank/DDBJ whole genome shotgun (WGS) entry which is preliminary data.</text>
</comment>
<sequence length="743" mass="83730">MTYLSLDKIREARTYVEQNIKKPDTFMGLVLLLICVVERKRNGSYLKSDMKRFSEFADDAFYLSDAQSSYSDKYWFALLTNDWVDQVKDYFLRGNKVSANKVMQSLFWLDSFAELKSKSSLIPSDIFESLFIADLDESDFNQTSHVTKADLLLSYGGTQEALTIKFDGSFVKKKAGDLSGAPFGQTLYAATEIKKIISIYDFDFIQKFDLSFTDGSPKLNVDLVVKSIKDKFKSWMLSKGLSEKTASSYSGAGIAYCDRFISNITANVLSFYQLDSEQILKALRELEQVAEWLQADKSGNSMYSSACKKLAEFLAEEHSSSYTILSKPFLLLAGISGTGKTRFVREQAKTSGQFTETYCLTSVRPDWHEPSDLLGYISRLGKDGKAEYITTEVLQFIAKAWRAIADCGLNVEVQDSEDQGERLVVTGERDALDKVLPYWLCLDEMNLAPVEQYFADYLSVLETREWDWTGDSFTYSSDALLKPTAIKEVADKEKLREALGFDGAQFDELWTRICQYGLGIPFNLLVAGTVNMDETTHGFSRKVIDRAISFDFGAFFPNDYHDFFTPTCCNKRLSYPIWSNACKADLANTFDADGAKTLAFLSAVNAVLKSTPFELAFRALNELLLAVTSSQPQDDLTLKAVWDDFMMCKVLPRIEGDTDKLTTSNRKNLLEELSAVLADQLAPIWLAPEVGEANQRPDLYREKIVADGATDEQKVLHIPCRSKAKLQWMSDRLASATFTSFWP</sequence>
<reference evidence="1 2" key="1">
    <citation type="journal article" date="2017" name="Antonie Van Leeuwenhoek">
        <title>Rhizobium rhizosphaerae sp. nov., a novel species isolated from rice rhizosphere.</title>
        <authorList>
            <person name="Zhao J.J."/>
            <person name="Zhang J."/>
            <person name="Zhang R.J."/>
            <person name="Zhang C.W."/>
            <person name="Yin H.Q."/>
            <person name="Zhang X.X."/>
        </authorList>
    </citation>
    <scope>NUCLEOTIDE SEQUENCE [LARGE SCALE GENOMIC DNA]</scope>
    <source>
        <strain evidence="1 2">KMM 241</strain>
    </source>
</reference>
<dbReference type="RefSeq" id="WP_006991588.1">
    <property type="nucleotide sequence ID" value="NZ_BAEP01000023.1"/>
</dbReference>
<dbReference type="Gene3D" id="3.40.50.300">
    <property type="entry name" value="P-loop containing nucleotide triphosphate hydrolases"/>
    <property type="match status" value="1"/>
</dbReference>
<proteinExistence type="predicted"/>
<name>K6YZ56_9ALTE</name>
<dbReference type="SUPFAM" id="SSF52540">
    <property type="entry name" value="P-loop containing nucleoside triphosphate hydrolases"/>
    <property type="match status" value="1"/>
</dbReference>
<evidence type="ECO:0000313" key="1">
    <source>
        <dbReference type="EMBL" id="GAC23437.1"/>
    </source>
</evidence>
<dbReference type="AlphaFoldDB" id="K6YZ56"/>
<evidence type="ECO:0008006" key="3">
    <source>
        <dbReference type="Google" id="ProtNLM"/>
    </source>
</evidence>